<comment type="caution">
    <text evidence="1">The sequence shown here is derived from an EMBL/GenBank/DDBJ whole genome shotgun (WGS) entry which is preliminary data.</text>
</comment>
<reference evidence="1 2" key="1">
    <citation type="journal article" date="2016" name="Nat. Commun.">
        <title>Thousands of microbial genomes shed light on interconnected biogeochemical processes in an aquifer system.</title>
        <authorList>
            <person name="Anantharaman K."/>
            <person name="Brown C.T."/>
            <person name="Hug L.A."/>
            <person name="Sharon I."/>
            <person name="Castelle C.J."/>
            <person name="Probst A.J."/>
            <person name="Thomas B.C."/>
            <person name="Singh A."/>
            <person name="Wilkins M.J."/>
            <person name="Karaoz U."/>
            <person name="Brodie E.L."/>
            <person name="Williams K.H."/>
            <person name="Hubbard S.S."/>
            <person name="Banfield J.F."/>
        </authorList>
    </citation>
    <scope>NUCLEOTIDE SEQUENCE [LARGE SCALE GENOMIC DNA]</scope>
</reference>
<dbReference type="Proteomes" id="UP000176939">
    <property type="component" value="Unassembled WGS sequence"/>
</dbReference>
<protein>
    <submittedName>
        <fullName evidence="1">Uncharacterized protein</fullName>
    </submittedName>
</protein>
<proteinExistence type="predicted"/>
<dbReference type="EMBL" id="MGFQ01000053">
    <property type="protein sequence ID" value="OGM08245.1"/>
    <property type="molecule type" value="Genomic_DNA"/>
</dbReference>
<organism evidence="1 2">
    <name type="scientific">Candidatus Woesebacteria bacterium RBG_13_36_22</name>
    <dbReference type="NCBI Taxonomy" id="1802478"/>
    <lineage>
        <taxon>Bacteria</taxon>
        <taxon>Candidatus Woeseibacteriota</taxon>
    </lineage>
</organism>
<evidence type="ECO:0000313" key="1">
    <source>
        <dbReference type="EMBL" id="OGM08245.1"/>
    </source>
</evidence>
<name>A0A1F7X1R0_9BACT</name>
<dbReference type="AlphaFoldDB" id="A0A1F7X1R0"/>
<gene>
    <name evidence="1" type="ORF">A2Z67_00910</name>
</gene>
<evidence type="ECO:0000313" key="2">
    <source>
        <dbReference type="Proteomes" id="UP000176939"/>
    </source>
</evidence>
<accession>A0A1F7X1R0</accession>
<sequence>MKTHWLYGMGPNKEIEFNAEIDEETHCADCIHWEVCDHKMEKRCSNFWWGDSRYDGCNACTHRFTRWDKDKIPCFHCKYFINEEKKDEKV</sequence>